<organism evidence="1 2">
    <name type="scientific">Anabaena lutea FACHB-196</name>
    <dbReference type="NCBI Taxonomy" id="2692881"/>
    <lineage>
        <taxon>Bacteria</taxon>
        <taxon>Bacillati</taxon>
        <taxon>Cyanobacteriota</taxon>
        <taxon>Cyanophyceae</taxon>
        <taxon>Nostocales</taxon>
        <taxon>Nostocaceae</taxon>
        <taxon>Anabaena</taxon>
    </lineage>
</organism>
<reference evidence="1 2" key="1">
    <citation type="journal article" date="2020" name="ISME J.">
        <title>Comparative genomics reveals insights into cyanobacterial evolution and habitat adaptation.</title>
        <authorList>
            <person name="Chen M.Y."/>
            <person name="Teng W.K."/>
            <person name="Zhao L."/>
            <person name="Hu C.X."/>
            <person name="Zhou Y.K."/>
            <person name="Han B.P."/>
            <person name="Song L.R."/>
            <person name="Shu W.S."/>
        </authorList>
    </citation>
    <scope>NUCLEOTIDE SEQUENCE [LARGE SCALE GENOMIC DNA]</scope>
    <source>
        <strain evidence="1 2">FACHB-196</strain>
    </source>
</reference>
<dbReference type="RefSeq" id="WP_190715404.1">
    <property type="nucleotide sequence ID" value="NZ_JACJST010000012.1"/>
</dbReference>
<evidence type="ECO:0000313" key="2">
    <source>
        <dbReference type="Proteomes" id="UP000640531"/>
    </source>
</evidence>
<comment type="caution">
    <text evidence="1">The sequence shown here is derived from an EMBL/GenBank/DDBJ whole genome shotgun (WGS) entry which is preliminary data.</text>
</comment>
<gene>
    <name evidence="1" type="ORF">H6G59_14035</name>
</gene>
<proteinExistence type="predicted"/>
<protein>
    <submittedName>
        <fullName evidence="1">Uncharacterized protein</fullName>
    </submittedName>
</protein>
<sequence length="297" mass="34428">MTLKSSRFTNFNQYELNTIPDSLHVLLNQIKLEHYEELYEPEAGKNASLQDDLNAVLEVLRSRDKTFSHCRYLWMTLILVLAVEPTLEYYDPNNSLPRHIINIISVLLPKTINGTINISMHLPQNILDESINEIFKSHESYFQKKGVNYQAISEALDVFYNAMRVINYDQAVEAILEILYDCLEGYAIFPGSYGRRELFDWWLEDVVPASYNLLPPKIFYVVEGVKNKEEIRLRQTSLLSKISKEIASFLPELMLESNEHNNYIFPNPGKINRGAFKTSVKIPGHYHSKSDQLAYSR</sequence>
<evidence type="ECO:0000313" key="1">
    <source>
        <dbReference type="EMBL" id="MBD2568994.1"/>
    </source>
</evidence>
<name>A0ABR8FGS3_9NOST</name>
<dbReference type="Proteomes" id="UP000640531">
    <property type="component" value="Unassembled WGS sequence"/>
</dbReference>
<accession>A0ABR8FGS3</accession>
<dbReference type="EMBL" id="JACJST010000012">
    <property type="protein sequence ID" value="MBD2568994.1"/>
    <property type="molecule type" value="Genomic_DNA"/>
</dbReference>
<keyword evidence="2" id="KW-1185">Reference proteome</keyword>